<evidence type="ECO:0000313" key="1">
    <source>
        <dbReference type="EMBL" id="WLV25359.1"/>
    </source>
</evidence>
<accession>A0ABY9KWX3</accession>
<reference evidence="1" key="1">
    <citation type="submission" date="2023-06" db="EMBL/GenBank/DDBJ databases">
        <title>A Treasure from Seagulls: Isolation and Description of Aciduricobacillus qingdaonensis gen. nov., sp. nov., a Rare Obligately Uric Acid-utilizing Member in the Family Bacillaceae.</title>
        <authorList>
            <person name="Liu W."/>
            <person name="Wang B."/>
        </authorList>
    </citation>
    <scope>NUCLEOTIDE SEQUENCE</scope>
    <source>
        <strain evidence="1">44XB</strain>
    </source>
</reference>
<organism evidence="1 2">
    <name type="scientific">Aciduricibacillus chroicocephali</name>
    <dbReference type="NCBI Taxonomy" id="3054939"/>
    <lineage>
        <taxon>Bacteria</taxon>
        <taxon>Bacillati</taxon>
        <taxon>Bacillota</taxon>
        <taxon>Bacilli</taxon>
        <taxon>Bacillales</taxon>
        <taxon>Bacillaceae</taxon>
        <taxon>Aciduricibacillus</taxon>
    </lineage>
</organism>
<gene>
    <name evidence="1" type="ORF">QR721_03785</name>
</gene>
<sequence>MPGSRTYGWGVNSVENLTVAESRERDADIAKEMMTFTGSPSDDCAIESVAARCVTVVKGRFVMARCKGGMRSI</sequence>
<protein>
    <submittedName>
        <fullName evidence="1">Uncharacterized protein</fullName>
    </submittedName>
</protein>
<dbReference type="EMBL" id="CP129113">
    <property type="protein sequence ID" value="WLV25359.1"/>
    <property type="molecule type" value="Genomic_DNA"/>
</dbReference>
<dbReference type="RefSeq" id="WP_348029147.1">
    <property type="nucleotide sequence ID" value="NZ_CP129113.1"/>
</dbReference>
<keyword evidence="2" id="KW-1185">Reference proteome</keyword>
<dbReference type="Gene3D" id="6.10.10.10">
    <property type="entry name" value="Flagellar export chaperone, C-terminal domain"/>
    <property type="match status" value="1"/>
</dbReference>
<dbReference type="InterPro" id="IPR042187">
    <property type="entry name" value="Flagellin_C_sub2"/>
</dbReference>
<proteinExistence type="predicted"/>
<dbReference type="Proteomes" id="UP001180087">
    <property type="component" value="Chromosome"/>
</dbReference>
<evidence type="ECO:0000313" key="2">
    <source>
        <dbReference type="Proteomes" id="UP001180087"/>
    </source>
</evidence>
<name>A0ABY9KWX3_9BACI</name>